<comment type="caution">
    <text evidence="2">The sequence shown here is derived from an EMBL/GenBank/DDBJ whole genome shotgun (WGS) entry which is preliminary data.</text>
</comment>
<dbReference type="GeneID" id="85362930"/>
<organism evidence="2 3">
    <name type="scientific">Armillaria tabescens</name>
    <name type="common">Ringless honey mushroom</name>
    <name type="synonym">Agaricus tabescens</name>
    <dbReference type="NCBI Taxonomy" id="1929756"/>
    <lineage>
        <taxon>Eukaryota</taxon>
        <taxon>Fungi</taxon>
        <taxon>Dikarya</taxon>
        <taxon>Basidiomycota</taxon>
        <taxon>Agaricomycotina</taxon>
        <taxon>Agaricomycetes</taxon>
        <taxon>Agaricomycetidae</taxon>
        <taxon>Agaricales</taxon>
        <taxon>Marasmiineae</taxon>
        <taxon>Physalacriaceae</taxon>
        <taxon>Desarmillaria</taxon>
    </lineage>
</organism>
<feature type="region of interest" description="Disordered" evidence="1">
    <location>
        <begin position="18"/>
        <end position="44"/>
    </location>
</feature>
<evidence type="ECO:0000313" key="2">
    <source>
        <dbReference type="EMBL" id="KAK0455534.1"/>
    </source>
</evidence>
<sequence>MDAGRRAWGDTACVVVTQGTKESRKSQSPPHREESSRSRRHSACEVDRRHATLSHVSINEVLQRKTAEPFNSFWPLPLQLVSSRSRNEYLSVVSFGSGTLRKTSMLLGLLYEKVREISLIFYSSKKTQSSGAGQQASQFSAFRAAKQLLPPMKENGKESGIGQVCSGPVQISGTDIDLSTMHVATSAVRLRILIFVVQPKIVHLGALALALSTSSRLIGYNSDISGDDNWSCFSG</sequence>
<protein>
    <submittedName>
        <fullName evidence="2">Uncharacterized protein</fullName>
    </submittedName>
</protein>
<proteinExistence type="predicted"/>
<dbReference type="RefSeq" id="XP_060329044.1">
    <property type="nucleotide sequence ID" value="XM_060479382.1"/>
</dbReference>
<dbReference type="EMBL" id="JAUEPS010000025">
    <property type="protein sequence ID" value="KAK0455534.1"/>
    <property type="molecule type" value="Genomic_DNA"/>
</dbReference>
<keyword evidence="3" id="KW-1185">Reference proteome</keyword>
<name>A0AA39K6L8_ARMTA</name>
<dbReference type="Proteomes" id="UP001175211">
    <property type="component" value="Unassembled WGS sequence"/>
</dbReference>
<accession>A0AA39K6L8</accession>
<dbReference type="AlphaFoldDB" id="A0AA39K6L8"/>
<reference evidence="2" key="1">
    <citation type="submission" date="2023-06" db="EMBL/GenBank/DDBJ databases">
        <authorList>
            <consortium name="Lawrence Berkeley National Laboratory"/>
            <person name="Ahrendt S."/>
            <person name="Sahu N."/>
            <person name="Indic B."/>
            <person name="Wong-Bajracharya J."/>
            <person name="Merenyi Z."/>
            <person name="Ke H.-M."/>
            <person name="Monk M."/>
            <person name="Kocsube S."/>
            <person name="Drula E."/>
            <person name="Lipzen A."/>
            <person name="Balint B."/>
            <person name="Henrissat B."/>
            <person name="Andreopoulos B."/>
            <person name="Martin F.M."/>
            <person name="Harder C.B."/>
            <person name="Rigling D."/>
            <person name="Ford K.L."/>
            <person name="Foster G.D."/>
            <person name="Pangilinan J."/>
            <person name="Papanicolaou A."/>
            <person name="Barry K."/>
            <person name="LaButti K."/>
            <person name="Viragh M."/>
            <person name="Koriabine M."/>
            <person name="Yan M."/>
            <person name="Riley R."/>
            <person name="Champramary S."/>
            <person name="Plett K.L."/>
            <person name="Tsai I.J."/>
            <person name="Slot J."/>
            <person name="Sipos G."/>
            <person name="Plett J."/>
            <person name="Nagy L.G."/>
            <person name="Grigoriev I.V."/>
        </authorList>
    </citation>
    <scope>NUCLEOTIDE SEQUENCE</scope>
    <source>
        <strain evidence="2">CCBAS 213</strain>
    </source>
</reference>
<gene>
    <name evidence="2" type="ORF">EV420DRAFT_1693595</name>
</gene>
<evidence type="ECO:0000313" key="3">
    <source>
        <dbReference type="Proteomes" id="UP001175211"/>
    </source>
</evidence>
<evidence type="ECO:0000256" key="1">
    <source>
        <dbReference type="SAM" id="MobiDB-lite"/>
    </source>
</evidence>
<feature type="compositionally biased region" description="Basic and acidic residues" evidence="1">
    <location>
        <begin position="21"/>
        <end position="44"/>
    </location>
</feature>